<sequence>MKHKAAVRLADNLKVVVYHGGDDFYSYSYMKRNYSIGRMPLTGLMA</sequence>
<protein>
    <submittedName>
        <fullName evidence="1">Uncharacterized protein</fullName>
    </submittedName>
</protein>
<accession>E5B4R5</accession>
<evidence type="ECO:0000313" key="1">
    <source>
        <dbReference type="EMBL" id="CBX80468.1"/>
    </source>
</evidence>
<reference evidence="1" key="1">
    <citation type="journal article" date="2011" name="J. Bacteriol.">
        <title>Genome Sequence of an Erwinia amylovora Strain with Pathogenicity Restricted to Rubus Plants.</title>
        <authorList>
            <person name="Powney R."/>
            <person name="Smits T.H."/>
            <person name="Sawbridge T."/>
            <person name="Frey B."/>
            <person name="Blom J."/>
            <person name="Frey J.E."/>
            <person name="Plummer K.M."/>
            <person name="Beer S.V."/>
            <person name="Luck J."/>
            <person name="Duffy B."/>
            <person name="Rodoni B."/>
        </authorList>
    </citation>
    <scope>NUCLEOTIDE SEQUENCE</scope>
    <source>
        <strain evidence="1">ATCC BAA-2158</strain>
    </source>
</reference>
<gene>
    <name evidence="1" type="ORF">EAIL5_1648</name>
</gene>
<dbReference type="AlphaFoldDB" id="E5B4R5"/>
<name>E5B4R5_ERWAM</name>
<proteinExistence type="predicted"/>
<dbReference type="EMBL" id="FR719190">
    <property type="protein sequence ID" value="CBX80468.1"/>
    <property type="molecule type" value="Genomic_DNA"/>
</dbReference>
<organism evidence="1">
    <name type="scientific">Erwinia amylovora ATCC BAA-2158</name>
    <dbReference type="NCBI Taxonomy" id="889211"/>
    <lineage>
        <taxon>Bacteria</taxon>
        <taxon>Pseudomonadati</taxon>
        <taxon>Pseudomonadota</taxon>
        <taxon>Gammaproteobacteria</taxon>
        <taxon>Enterobacterales</taxon>
        <taxon>Erwiniaceae</taxon>
        <taxon>Erwinia</taxon>
    </lineage>
</organism>